<accession>A0A1M7RQZ2</accession>
<feature type="transmembrane region" description="Helical" evidence="1">
    <location>
        <begin position="62"/>
        <end position="86"/>
    </location>
</feature>
<evidence type="ECO:0000313" key="2">
    <source>
        <dbReference type="EMBL" id="SHN48478.1"/>
    </source>
</evidence>
<keyword evidence="1" id="KW-1133">Transmembrane helix</keyword>
<evidence type="ECO:0000256" key="1">
    <source>
        <dbReference type="SAM" id="Phobius"/>
    </source>
</evidence>
<dbReference type="EMBL" id="FRDH01000003">
    <property type="protein sequence ID" value="SHN48478.1"/>
    <property type="molecule type" value="Genomic_DNA"/>
</dbReference>
<feature type="transmembrane region" description="Helical" evidence="1">
    <location>
        <begin position="9"/>
        <end position="32"/>
    </location>
</feature>
<name>A0A1M7RQZ2_9FIRM</name>
<evidence type="ECO:0000313" key="3">
    <source>
        <dbReference type="Proteomes" id="UP000184097"/>
    </source>
</evidence>
<keyword evidence="1" id="KW-0812">Transmembrane</keyword>
<organism evidence="2 3">
    <name type="scientific">Butyrivibrio hungatei DSM 14810</name>
    <dbReference type="NCBI Taxonomy" id="1121132"/>
    <lineage>
        <taxon>Bacteria</taxon>
        <taxon>Bacillati</taxon>
        <taxon>Bacillota</taxon>
        <taxon>Clostridia</taxon>
        <taxon>Lachnospirales</taxon>
        <taxon>Lachnospiraceae</taxon>
        <taxon>Butyrivibrio</taxon>
    </lineage>
</organism>
<keyword evidence="1" id="KW-0472">Membrane</keyword>
<feature type="transmembrane region" description="Helical" evidence="1">
    <location>
        <begin position="38"/>
        <end position="55"/>
    </location>
</feature>
<proteinExistence type="predicted"/>
<sequence length="100" mass="10722">MSRVLVKILLAPIILPMIIVMSLLSLMITIVASGYENVAGLPMKLVGICILLALFTKSWLAAVLFGIILAMGYLVVILAAFVSSLLDVGRNSLATFMLSR</sequence>
<reference evidence="2 3" key="1">
    <citation type="submission" date="2016-12" db="EMBL/GenBank/DDBJ databases">
        <authorList>
            <person name="Song W.-J."/>
            <person name="Kurnit D.M."/>
        </authorList>
    </citation>
    <scope>NUCLEOTIDE SEQUENCE [LARGE SCALE GENOMIC DNA]</scope>
    <source>
        <strain evidence="2 3">DSM 14810</strain>
    </source>
</reference>
<gene>
    <name evidence="2" type="ORF">SAMN02745247_00051</name>
</gene>
<dbReference type="Proteomes" id="UP000184097">
    <property type="component" value="Unassembled WGS sequence"/>
</dbReference>
<protein>
    <submittedName>
        <fullName evidence="2">Uncharacterized protein</fullName>
    </submittedName>
</protein>
<dbReference type="AlphaFoldDB" id="A0A1M7RQZ2"/>
<dbReference type="RefSeq" id="WP_072700030.1">
    <property type="nucleotide sequence ID" value="NZ_FRDH01000003.1"/>
</dbReference>